<dbReference type="Proteomes" id="UP000826146">
    <property type="component" value="Chromosome"/>
</dbReference>
<evidence type="ECO:0000313" key="2">
    <source>
        <dbReference type="EMBL" id="BCZ19482.1"/>
    </source>
</evidence>
<accession>A0ABM7SF72</accession>
<evidence type="ECO:0000256" key="1">
    <source>
        <dbReference type="SAM" id="MobiDB-lite"/>
    </source>
</evidence>
<feature type="compositionally biased region" description="Basic residues" evidence="1">
    <location>
        <begin position="90"/>
        <end position="110"/>
    </location>
</feature>
<sequence length="110" mass="12527">MSNEWESNDTEGINTSQEAIKRLKHFNALMNELQEKLDSTTSPMLQEGLEIGIRDCIDNMQSVLTTRTEIDPRDKSQTVATTKNNTTKIVPHKTLLKNPHSKSYKKTQPL</sequence>
<evidence type="ECO:0000313" key="3">
    <source>
        <dbReference type="Proteomes" id="UP000826146"/>
    </source>
</evidence>
<keyword evidence="3" id="KW-1185">Reference proteome</keyword>
<dbReference type="RefSeq" id="WP_221271274.1">
    <property type="nucleotide sequence ID" value="NZ_AP024819.1"/>
</dbReference>
<protein>
    <submittedName>
        <fullName evidence="2">Uncharacterized protein</fullName>
    </submittedName>
</protein>
<proteinExistence type="predicted"/>
<dbReference type="EMBL" id="AP024819">
    <property type="protein sequence ID" value="BCZ19482.1"/>
    <property type="molecule type" value="Genomic_DNA"/>
</dbReference>
<organism evidence="2 3">
    <name type="scientific">Helicobacter gastrofelis</name>
    <dbReference type="NCBI Taxonomy" id="2849642"/>
    <lineage>
        <taxon>Bacteria</taxon>
        <taxon>Pseudomonadati</taxon>
        <taxon>Campylobacterota</taxon>
        <taxon>Epsilonproteobacteria</taxon>
        <taxon>Campylobacterales</taxon>
        <taxon>Helicobacteraceae</taxon>
        <taxon>Helicobacter</taxon>
    </lineage>
</organism>
<feature type="region of interest" description="Disordered" evidence="1">
    <location>
        <begin position="83"/>
        <end position="110"/>
    </location>
</feature>
<reference evidence="2 3" key="1">
    <citation type="submission" date="2021-07" db="EMBL/GenBank/DDBJ databases">
        <title>Novel Helicobacter sp. Isolated from a cat.</title>
        <authorList>
            <person name="Rimbara E."/>
            <person name="Suzuki M."/>
        </authorList>
    </citation>
    <scope>NUCLEOTIDE SEQUENCE [LARGE SCALE GENOMIC DNA]</scope>
    <source>
        <strain evidence="3">NHP19-012</strain>
    </source>
</reference>
<name>A0ABM7SF72_9HELI</name>
<gene>
    <name evidence="2" type="ORF">NHP190012_11240</name>
</gene>